<accession>A0AAN7SV82</accession>
<comment type="caution">
    <text evidence="7">The sequence shown here is derived from an EMBL/GenBank/DDBJ whole genome shotgun (WGS) entry which is preliminary data.</text>
</comment>
<feature type="compositionally biased region" description="Low complexity" evidence="5">
    <location>
        <begin position="95"/>
        <end position="106"/>
    </location>
</feature>
<keyword evidence="8" id="KW-1185">Reference proteome</keyword>
<protein>
    <submittedName>
        <fullName evidence="7">Uncharacterized protein</fullName>
    </submittedName>
</protein>
<dbReference type="GO" id="GO:0071944">
    <property type="term" value="C:cell periphery"/>
    <property type="evidence" value="ECO:0007669"/>
    <property type="project" value="UniProtKB-ARBA"/>
</dbReference>
<evidence type="ECO:0000256" key="4">
    <source>
        <dbReference type="ARBA" id="ARBA00023136"/>
    </source>
</evidence>
<evidence type="ECO:0000256" key="1">
    <source>
        <dbReference type="ARBA" id="ARBA00004167"/>
    </source>
</evidence>
<keyword evidence="3 6" id="KW-1133">Transmembrane helix</keyword>
<gene>
    <name evidence="7" type="ORF">LTR05_007392</name>
</gene>
<comment type="subcellular location">
    <subcellularLocation>
        <location evidence="1">Membrane</location>
        <topology evidence="1">Single-pass membrane protein</topology>
    </subcellularLocation>
</comment>
<evidence type="ECO:0000313" key="7">
    <source>
        <dbReference type="EMBL" id="KAK5082248.1"/>
    </source>
</evidence>
<name>A0AAN7SV82_9EURO</name>
<keyword evidence="4 6" id="KW-0472">Membrane</keyword>
<keyword evidence="2 6" id="KW-0812">Transmembrane</keyword>
<feature type="compositionally biased region" description="Basic and acidic residues" evidence="5">
    <location>
        <begin position="112"/>
        <end position="124"/>
    </location>
</feature>
<proteinExistence type="predicted"/>
<dbReference type="PANTHER" id="PTHR15549">
    <property type="entry name" value="PAIRED IMMUNOGLOBULIN-LIKE TYPE 2 RECEPTOR"/>
    <property type="match status" value="1"/>
</dbReference>
<reference evidence="7 8" key="1">
    <citation type="submission" date="2023-08" db="EMBL/GenBank/DDBJ databases">
        <title>Black Yeasts Isolated from many extreme environments.</title>
        <authorList>
            <person name="Coleine C."/>
            <person name="Stajich J.E."/>
            <person name="Selbmann L."/>
        </authorList>
    </citation>
    <scope>NUCLEOTIDE SEQUENCE [LARGE SCALE GENOMIC DNA]</scope>
    <source>
        <strain evidence="7 8">CCFEE 5910</strain>
    </source>
</reference>
<dbReference type="GO" id="GO:0016020">
    <property type="term" value="C:membrane"/>
    <property type="evidence" value="ECO:0007669"/>
    <property type="project" value="UniProtKB-SubCell"/>
</dbReference>
<evidence type="ECO:0000256" key="5">
    <source>
        <dbReference type="SAM" id="MobiDB-lite"/>
    </source>
</evidence>
<dbReference type="InterPro" id="IPR051694">
    <property type="entry name" value="Immunoregulatory_rcpt-like"/>
</dbReference>
<feature type="transmembrane region" description="Helical" evidence="6">
    <location>
        <begin position="61"/>
        <end position="84"/>
    </location>
</feature>
<dbReference type="EMBL" id="JAVRRJ010000008">
    <property type="protein sequence ID" value="KAK5082248.1"/>
    <property type="molecule type" value="Genomic_DNA"/>
</dbReference>
<feature type="region of interest" description="Disordered" evidence="5">
    <location>
        <begin position="95"/>
        <end position="190"/>
    </location>
</feature>
<dbReference type="AlphaFoldDB" id="A0AAN7SV82"/>
<evidence type="ECO:0000256" key="3">
    <source>
        <dbReference type="ARBA" id="ARBA00022989"/>
    </source>
</evidence>
<evidence type="ECO:0000256" key="2">
    <source>
        <dbReference type="ARBA" id="ARBA00022692"/>
    </source>
</evidence>
<dbReference type="Proteomes" id="UP001309876">
    <property type="component" value="Unassembled WGS sequence"/>
</dbReference>
<evidence type="ECO:0000256" key="6">
    <source>
        <dbReference type="SAM" id="Phobius"/>
    </source>
</evidence>
<sequence length="190" mass="19950">MTCWVACAIKPARTIPRTSFVYLSTLANIPQLSTSTTTSPTSSTPTATSTPAVASGLSTGATAGVAVGVTLVVVALALAGFLFWRRSKKQKKKVTAAAALAPTPRATSPPPETKEVVPKNDHRLSQAVSEMPGSPRTPISPDFKGNTSVAGQPSPGLPRYSQVYEMPANTNERPLSYPPTELSSERGGWR</sequence>
<evidence type="ECO:0000313" key="8">
    <source>
        <dbReference type="Proteomes" id="UP001309876"/>
    </source>
</evidence>
<organism evidence="7 8">
    <name type="scientific">Lithohypha guttulata</name>
    <dbReference type="NCBI Taxonomy" id="1690604"/>
    <lineage>
        <taxon>Eukaryota</taxon>
        <taxon>Fungi</taxon>
        <taxon>Dikarya</taxon>
        <taxon>Ascomycota</taxon>
        <taxon>Pezizomycotina</taxon>
        <taxon>Eurotiomycetes</taxon>
        <taxon>Chaetothyriomycetidae</taxon>
        <taxon>Chaetothyriales</taxon>
        <taxon>Trichomeriaceae</taxon>
        <taxon>Lithohypha</taxon>
    </lineage>
</organism>